<dbReference type="Gene3D" id="3.40.830.10">
    <property type="entry name" value="LigB-like"/>
    <property type="match status" value="1"/>
</dbReference>
<dbReference type="SUPFAM" id="SSF53213">
    <property type="entry name" value="LigB-like"/>
    <property type="match status" value="1"/>
</dbReference>
<reference evidence="2 3" key="1">
    <citation type="submission" date="2019-03" db="EMBL/GenBank/DDBJ databases">
        <title>Ramlibacter rhizophilus CCTCC AB2015357, whole genome shotgun sequence.</title>
        <authorList>
            <person name="Zhang X."/>
            <person name="Feng G."/>
            <person name="Zhu H."/>
        </authorList>
    </citation>
    <scope>NUCLEOTIDE SEQUENCE [LARGE SCALE GENOMIC DNA]</scope>
    <source>
        <strain evidence="2 3">CCTCC AB2015357</strain>
    </source>
</reference>
<protein>
    <submittedName>
        <fullName evidence="2">Protocatechuate 3,4-dioxygenase</fullName>
    </submittedName>
</protein>
<dbReference type="Pfam" id="PF02900">
    <property type="entry name" value="LigB"/>
    <property type="match status" value="1"/>
</dbReference>
<name>A0A4Z0C2T4_9BURK</name>
<dbReference type="RefSeq" id="WP_135283690.1">
    <property type="nucleotide sequence ID" value="NZ_SMLL01000001.1"/>
</dbReference>
<feature type="domain" description="Extradiol ring-cleavage dioxygenase class III enzyme subunit B" evidence="1">
    <location>
        <begin position="8"/>
        <end position="270"/>
    </location>
</feature>
<keyword evidence="2" id="KW-0223">Dioxygenase</keyword>
<dbReference type="OrthoDB" id="8673673at2"/>
<evidence type="ECO:0000313" key="3">
    <source>
        <dbReference type="Proteomes" id="UP000297564"/>
    </source>
</evidence>
<dbReference type="AlphaFoldDB" id="A0A4Z0C2T4"/>
<organism evidence="2 3">
    <name type="scientific">Ramlibacter rhizophilus</name>
    <dbReference type="NCBI Taxonomy" id="1781167"/>
    <lineage>
        <taxon>Bacteria</taxon>
        <taxon>Pseudomonadati</taxon>
        <taxon>Pseudomonadota</taxon>
        <taxon>Betaproteobacteria</taxon>
        <taxon>Burkholderiales</taxon>
        <taxon>Comamonadaceae</taxon>
        <taxon>Ramlibacter</taxon>
    </lineage>
</organism>
<dbReference type="InterPro" id="IPR004183">
    <property type="entry name" value="Xdiol_dOase_suB"/>
</dbReference>
<dbReference type="NCBIfam" id="NF009902">
    <property type="entry name" value="PRK13365.1"/>
    <property type="match status" value="1"/>
</dbReference>
<sequence length="280" mass="31321">MGKIIAGIGTSHVPSIGGAYDRKKTENPAWKPLFDAYVPVREWLQRVKPDVALMVYNDHGADFFFDKYPTFAVGCAAQYPVADEGFGVRPLPPVPGDLAFSQHLCTSLVYDEFDLTICQEMAVEHGFLVPMHLCFDPGPDSWPVPTIPIEVNVLQHPLPTARRCYRLGQAIRRAVESYERDIRVAIIGTGGMSHQLTGPQFGAMNEAEDLDFLDRLENDPESITEFTHETLMRKYGVEGIELIMWLVMRGALSQGARRVHRNYYAPMTTGMGLITFEEAA</sequence>
<proteinExistence type="predicted"/>
<evidence type="ECO:0000259" key="1">
    <source>
        <dbReference type="Pfam" id="PF02900"/>
    </source>
</evidence>
<dbReference type="Proteomes" id="UP000297564">
    <property type="component" value="Unassembled WGS sequence"/>
</dbReference>
<dbReference type="NCBIfam" id="NF009901">
    <property type="entry name" value="PRK13364.1"/>
    <property type="match status" value="1"/>
</dbReference>
<dbReference type="GO" id="GO:0008198">
    <property type="term" value="F:ferrous iron binding"/>
    <property type="evidence" value="ECO:0007669"/>
    <property type="project" value="InterPro"/>
</dbReference>
<dbReference type="EMBL" id="SMLL01000001">
    <property type="protein sequence ID" value="TFZ04808.1"/>
    <property type="molecule type" value="Genomic_DNA"/>
</dbReference>
<gene>
    <name evidence="2" type="ORF">EZ242_03395</name>
</gene>
<evidence type="ECO:0000313" key="2">
    <source>
        <dbReference type="EMBL" id="TFZ04808.1"/>
    </source>
</evidence>
<dbReference type="GO" id="GO:0016702">
    <property type="term" value="F:oxidoreductase activity, acting on single donors with incorporation of molecular oxygen, incorporation of two atoms of oxygen"/>
    <property type="evidence" value="ECO:0007669"/>
    <property type="project" value="UniProtKB-ARBA"/>
</dbReference>
<keyword evidence="3" id="KW-1185">Reference proteome</keyword>
<keyword evidence="2" id="KW-0560">Oxidoreductase</keyword>
<comment type="caution">
    <text evidence="2">The sequence shown here is derived from an EMBL/GenBank/DDBJ whole genome shotgun (WGS) entry which is preliminary data.</text>
</comment>
<accession>A0A4Z0C2T4</accession>
<dbReference type="NCBIfam" id="NF009903">
    <property type="entry name" value="PRK13366.1"/>
    <property type="match status" value="1"/>
</dbReference>